<evidence type="ECO:0000256" key="3">
    <source>
        <dbReference type="SAM" id="Phobius"/>
    </source>
</evidence>
<comment type="similarity">
    <text evidence="1">Belongs to the leguminous lectin family.</text>
</comment>
<dbReference type="EMBL" id="JASCZI010272048">
    <property type="protein sequence ID" value="MED6219612.1"/>
    <property type="molecule type" value="Genomic_DNA"/>
</dbReference>
<dbReference type="Pfam" id="PF00139">
    <property type="entry name" value="Lectin_legB"/>
    <property type="match status" value="1"/>
</dbReference>
<proteinExistence type="inferred from homology"/>
<dbReference type="Gene3D" id="2.60.120.200">
    <property type="match status" value="1"/>
</dbReference>
<keyword evidence="7" id="KW-1185">Reference proteome</keyword>
<keyword evidence="2" id="KW-0430">Lectin</keyword>
<keyword evidence="3" id="KW-1133">Transmembrane helix</keyword>
<evidence type="ECO:0000256" key="4">
    <source>
        <dbReference type="SAM" id="SignalP"/>
    </source>
</evidence>
<comment type="caution">
    <text evidence="6">The sequence shown here is derived from an EMBL/GenBank/DDBJ whole genome shotgun (WGS) entry which is preliminary data.</text>
</comment>
<gene>
    <name evidence="6" type="ORF">PIB30_037416</name>
</gene>
<dbReference type="InterPro" id="IPR001220">
    <property type="entry name" value="Legume_lectin_dom"/>
</dbReference>
<dbReference type="Proteomes" id="UP001341840">
    <property type="component" value="Unassembled WGS sequence"/>
</dbReference>
<evidence type="ECO:0000256" key="1">
    <source>
        <dbReference type="ARBA" id="ARBA00007606"/>
    </source>
</evidence>
<feature type="signal peptide" evidence="4">
    <location>
        <begin position="1"/>
        <end position="32"/>
    </location>
</feature>
<evidence type="ECO:0000256" key="2">
    <source>
        <dbReference type="ARBA" id="ARBA00022734"/>
    </source>
</evidence>
<sequence>MRRIHVGDDVNGMVTSLFITIFLFLATLTVSAQSSPSSQPSTLSVNDNNFDKDINLSGDAHAFADGVSLTRPSQYSSGILLRNSSVTFSSAAANTTADNSTGTSLSIEFSFSISPAEVSEDSGTGFVVILIPGDFDDVFSANDSFGISQQYGKNYVAVEFDTSKDDEFNDPNANHVGIDVGSLISVAIANVSDSDIVLNNGEKLHAWVDYVASSKNLEVRLCKSGENRPMDPIVSHEMDFAKMWGNEPVFVGLSASNDADSVQVVRVYTWKVVSYGHVAEESEGGEGDEGEKGSFGTLSVLAEVIFGTVCVALIAFVVLFMWAIFFQKHEEESSFALGKMGGNREYERIDVAVDKQNHEEVQRLN</sequence>
<dbReference type="PANTHER" id="PTHR32401:SF15">
    <property type="entry name" value="L-TYPE LECTIN-DOMAIN CONTAINING RECEPTOR KINASE VIII.2-LIKE"/>
    <property type="match status" value="1"/>
</dbReference>
<evidence type="ECO:0000313" key="6">
    <source>
        <dbReference type="EMBL" id="MED6219612.1"/>
    </source>
</evidence>
<dbReference type="SUPFAM" id="SSF49899">
    <property type="entry name" value="Concanavalin A-like lectins/glucanases"/>
    <property type="match status" value="1"/>
</dbReference>
<keyword evidence="3" id="KW-0812">Transmembrane</keyword>
<protein>
    <recommendedName>
        <fullName evidence="5">Legume lectin domain-containing protein</fullName>
    </recommendedName>
</protein>
<organism evidence="6 7">
    <name type="scientific">Stylosanthes scabra</name>
    <dbReference type="NCBI Taxonomy" id="79078"/>
    <lineage>
        <taxon>Eukaryota</taxon>
        <taxon>Viridiplantae</taxon>
        <taxon>Streptophyta</taxon>
        <taxon>Embryophyta</taxon>
        <taxon>Tracheophyta</taxon>
        <taxon>Spermatophyta</taxon>
        <taxon>Magnoliopsida</taxon>
        <taxon>eudicotyledons</taxon>
        <taxon>Gunneridae</taxon>
        <taxon>Pentapetalae</taxon>
        <taxon>rosids</taxon>
        <taxon>fabids</taxon>
        <taxon>Fabales</taxon>
        <taxon>Fabaceae</taxon>
        <taxon>Papilionoideae</taxon>
        <taxon>50 kb inversion clade</taxon>
        <taxon>dalbergioids sensu lato</taxon>
        <taxon>Dalbergieae</taxon>
        <taxon>Pterocarpus clade</taxon>
        <taxon>Stylosanthes</taxon>
    </lineage>
</organism>
<dbReference type="CDD" id="cd06899">
    <property type="entry name" value="lectin_legume_LecRK_Arcelin_ConA"/>
    <property type="match status" value="1"/>
</dbReference>
<name>A0ABU6ZAM1_9FABA</name>
<dbReference type="PANTHER" id="PTHR32401">
    <property type="entry name" value="CONCANAVALIN A-LIKE LECTIN FAMILY PROTEIN"/>
    <property type="match status" value="1"/>
</dbReference>
<feature type="transmembrane region" description="Helical" evidence="3">
    <location>
        <begin position="304"/>
        <end position="325"/>
    </location>
</feature>
<feature type="chain" id="PRO_5046669226" description="Legume lectin domain-containing protein" evidence="4">
    <location>
        <begin position="33"/>
        <end position="365"/>
    </location>
</feature>
<reference evidence="6 7" key="1">
    <citation type="journal article" date="2023" name="Plants (Basel)">
        <title>Bridging the Gap: Combining Genomics and Transcriptomics Approaches to Understand Stylosanthes scabra, an Orphan Legume from the Brazilian Caatinga.</title>
        <authorList>
            <person name="Ferreira-Neto J.R.C."/>
            <person name="da Silva M.D."/>
            <person name="Binneck E."/>
            <person name="de Melo N.F."/>
            <person name="da Silva R.H."/>
            <person name="de Melo A.L.T.M."/>
            <person name="Pandolfi V."/>
            <person name="Bustamante F.O."/>
            <person name="Brasileiro-Vidal A.C."/>
            <person name="Benko-Iseppon A.M."/>
        </authorList>
    </citation>
    <scope>NUCLEOTIDE SEQUENCE [LARGE SCALE GENOMIC DNA]</scope>
    <source>
        <tissue evidence="6">Leaves</tissue>
    </source>
</reference>
<keyword evidence="3" id="KW-0472">Membrane</keyword>
<evidence type="ECO:0000259" key="5">
    <source>
        <dbReference type="Pfam" id="PF00139"/>
    </source>
</evidence>
<accession>A0ABU6ZAM1</accession>
<dbReference type="InterPro" id="IPR013320">
    <property type="entry name" value="ConA-like_dom_sf"/>
</dbReference>
<evidence type="ECO:0000313" key="7">
    <source>
        <dbReference type="Proteomes" id="UP001341840"/>
    </source>
</evidence>
<keyword evidence="4" id="KW-0732">Signal</keyword>
<dbReference type="InterPro" id="IPR050258">
    <property type="entry name" value="Leguminous_Lectin"/>
</dbReference>
<feature type="domain" description="Legume lectin" evidence="5">
    <location>
        <begin position="48"/>
        <end position="278"/>
    </location>
</feature>